<dbReference type="InterPro" id="IPR012337">
    <property type="entry name" value="RNaseH-like_sf"/>
</dbReference>
<evidence type="ECO:0000256" key="7">
    <source>
        <dbReference type="ARBA" id="ARBA00022574"/>
    </source>
</evidence>
<gene>
    <name evidence="19" type="primary">PAN2</name>
    <name evidence="23" type="ORF">QBC32DRAFT_384216</name>
</gene>
<feature type="repeat" description="Solcar" evidence="20">
    <location>
        <begin position="239"/>
        <end position="329"/>
    </location>
</feature>
<dbReference type="InterPro" id="IPR028889">
    <property type="entry name" value="USP"/>
</dbReference>
<organism evidence="23 24">
    <name type="scientific">Pseudoneurospora amorphoporcata</name>
    <dbReference type="NCBI Taxonomy" id="241081"/>
    <lineage>
        <taxon>Eukaryota</taxon>
        <taxon>Fungi</taxon>
        <taxon>Dikarya</taxon>
        <taxon>Ascomycota</taxon>
        <taxon>Pezizomycotina</taxon>
        <taxon>Sordariomycetes</taxon>
        <taxon>Sordariomycetidae</taxon>
        <taxon>Sordariales</taxon>
        <taxon>Sordariaceae</taxon>
        <taxon>Pseudoneurospora</taxon>
    </lineage>
</organism>
<evidence type="ECO:0000256" key="11">
    <source>
        <dbReference type="ARBA" id="ARBA00022723"/>
    </source>
</evidence>
<comment type="caution">
    <text evidence="23">The sequence shown here is derived from an EMBL/GenBank/DDBJ whole genome shotgun (WGS) entry which is preliminary data.</text>
</comment>
<dbReference type="InterPro" id="IPR013520">
    <property type="entry name" value="Ribonucl_H"/>
</dbReference>
<feature type="repeat" description="Solcar" evidence="20">
    <location>
        <begin position="140"/>
        <end position="231"/>
    </location>
</feature>
<keyword evidence="24" id="KW-1185">Reference proteome</keyword>
<feature type="binding site" evidence="19">
    <location>
        <position position="1395"/>
    </location>
    <ligand>
        <name>a divalent metal cation</name>
        <dbReference type="ChEBI" id="CHEBI:60240"/>
        <note>catalytic</note>
    </ligand>
</feature>
<dbReference type="Pfam" id="PF00929">
    <property type="entry name" value="RNase_T"/>
    <property type="match status" value="1"/>
</dbReference>
<proteinExistence type="inferred from homology"/>
<evidence type="ECO:0000256" key="1">
    <source>
        <dbReference type="ARBA" id="ARBA00001663"/>
    </source>
</evidence>
<evidence type="ECO:0000256" key="15">
    <source>
        <dbReference type="ARBA" id="ARBA00022839"/>
    </source>
</evidence>
<evidence type="ECO:0000256" key="9">
    <source>
        <dbReference type="ARBA" id="ARBA00022692"/>
    </source>
</evidence>
<reference evidence="23" key="1">
    <citation type="journal article" date="2023" name="Mol. Phylogenet. Evol.">
        <title>Genome-scale phylogeny and comparative genomics of the fungal order Sordariales.</title>
        <authorList>
            <person name="Hensen N."/>
            <person name="Bonometti L."/>
            <person name="Westerberg I."/>
            <person name="Brannstrom I.O."/>
            <person name="Guillou S."/>
            <person name="Cros-Aarteil S."/>
            <person name="Calhoun S."/>
            <person name="Haridas S."/>
            <person name="Kuo A."/>
            <person name="Mondo S."/>
            <person name="Pangilinan J."/>
            <person name="Riley R."/>
            <person name="LaButti K."/>
            <person name="Andreopoulos B."/>
            <person name="Lipzen A."/>
            <person name="Chen C."/>
            <person name="Yan M."/>
            <person name="Daum C."/>
            <person name="Ng V."/>
            <person name="Clum A."/>
            <person name="Steindorff A."/>
            <person name="Ohm R.A."/>
            <person name="Martin F."/>
            <person name="Silar P."/>
            <person name="Natvig D.O."/>
            <person name="Lalanne C."/>
            <person name="Gautier V."/>
            <person name="Ament-Velasquez S.L."/>
            <person name="Kruys A."/>
            <person name="Hutchinson M.I."/>
            <person name="Powell A.J."/>
            <person name="Barry K."/>
            <person name="Miller A.N."/>
            <person name="Grigoriev I.V."/>
            <person name="Debuchy R."/>
            <person name="Gladieux P."/>
            <person name="Hiltunen Thoren M."/>
            <person name="Johannesson H."/>
        </authorList>
    </citation>
    <scope>NUCLEOTIDE SEQUENCE</scope>
    <source>
        <strain evidence="23">CBS 626.80</strain>
    </source>
</reference>
<dbReference type="GO" id="GO:0000932">
    <property type="term" value="C:P-body"/>
    <property type="evidence" value="ECO:0007669"/>
    <property type="project" value="TreeGrafter"/>
</dbReference>
<evidence type="ECO:0000256" key="2">
    <source>
        <dbReference type="ARBA" id="ARBA00004448"/>
    </source>
</evidence>
<dbReference type="Gene3D" id="2.130.10.10">
    <property type="entry name" value="YVTN repeat-like/Quinoprotein amine dehydrogenase"/>
    <property type="match status" value="1"/>
</dbReference>
<accession>A0AAN6SKH9</accession>
<keyword evidence="10 19" id="KW-0540">Nuclease</keyword>
<comment type="subcellular location">
    <subcellularLocation>
        <location evidence="3 19">Cytoplasm</location>
    </subcellularLocation>
    <subcellularLocation>
        <location evidence="2">Mitochondrion inner membrane</location>
        <topology evidence="2">Multi-pass membrane protein</topology>
    </subcellularLocation>
</comment>
<keyword evidence="18 20" id="KW-0472">Membrane</keyword>
<comment type="function">
    <text evidence="19">Catalytic subunit of the poly(A)-nuclease (PAN) deadenylation complex, one of two cytoplasmic mRNA deadenylases involved in mRNA turnover. PAN specifically shortens poly(A) tails of RNA and the activity is stimulated by poly(A)-binding protein PAB1. PAN deadenylation is followed by rapid degradation of the shortened mRNA tails by the CCR4-NOT complex. Deadenylated mRNAs are then degraded by two alternative mechanisms, namely exosome-mediated 3'-5' exonucleolytic degradation, or deadenlyation-dependent mRNA decaping and subsequent 5'-3' exonucleolytic degradation by XRN1. May also be involved in post-transcriptional maturation of mRNA poly(A) tails.</text>
</comment>
<dbReference type="GO" id="GO:0005743">
    <property type="term" value="C:mitochondrial inner membrane"/>
    <property type="evidence" value="ECO:0007669"/>
    <property type="project" value="UniProtKB-SubCell"/>
</dbReference>
<sequence>MSTAKPSAPAATSDVVGTAQNATAETVTAATDFLHTPAVRAALPFVNGGLSGMVATTVIQPIDMIKVRIQLAGEGKAGGPKPTPLSVTRDIIASGKAMDLYTGLSAGLLRQAVYTTARIGCFDTFMGQLSARAKEKGQTVGFAERATAGLAAGGLAAMIGNPADLALIRMQSDGLKPVAERKNYKSVIDALGGIARNEGVGALWAGAFPTVVRAMALNFGQLAFFSEAKAQLKARTDWSSQTQTLSASAVAGFFASFFSLPFDFVKTRLQKQTKGPDGKVPYSGMVDCFAKVAKQEGILRFYRGFGTYYVRIAPHAMVTLLVADYLDRRLANTCLVLYSQLGCVAYPSPIHPDYHAGPASTIAFDNQDELLWIGTQKGFAGSFIGRELKRFTAFRIHPETDGPLRQFLFVDKGVIFLGSRSVYMAARSGVPIWSIRHESMQDLRAMSFTSKGTSEILVAGWQNKMLVIDVNKGEVVKELPTQDHYSFLKMSRYICAATNKGTVNILDPINFTIKKQWQAHGAFINDLDTSNDFIVTCGGSHRQTHNTPAILDPYVKVFDLKNMSAMNPVPFAPLAAHVRMHPRMLTTAIVVNQAGQIHVTDLLNPSNSQVCYTQPQGVVLHFDVSRTGEGKALADNKHNTYIWGSPNKIQFTEIGIPPRLPDPPQPSLLPPDPDMLDELPLSRIGLPFYREQLFSALPPDIISDVGAPPQQVDQNILSTLTKTEWGYIGPNKMGLQRNQYIDTRSTMKTCNTIRAPKFLSEKAREAQAASEDNSHLVTTETAVTTPINDHWSLRPEAPAEYRICEIKYSKFGVDDFDFGFFNNTQYPGLENNITNSYANSLLQVMHYTPLLRNMALQHAATACLADPCLLCELGYIFDMLQKGEGPSCHATNMLRALNHTSNAAVSGVLEENAKDKNPSTLVKNLTMFLFDKIGQDYKGTPPISTELERTLFKLNQPPNPPDLVKKMLETDARYQIKCMHCQHVSPRTATTFVNKLSYPAAKPNIRGMKAQRITFSQVLKAGLENEAVNKGYCTKCQRYQNLDQRKIIFNIPAVLALCTEITTAEHRKLWSTPGWLPEEIGIIVDQGHVYCYEGDDLKLHLNRGIHNITVYSLVGTVVNVETKSPSKSHLVATVNVGRAEPESKGQDRWHLFNDFSVRSISKVEALTFNSAWKMPVVVMFQVKAANHRFNMDWKTRLDTSVLFRDNNPHALKTYELLDRETEIPGPDTVIAIDTEFIRLKEREIHIDEDGKSKTIRPISHAIARASVVRGEGAKEGVAFIDDYIHIKETIVDYLTEWSGITPTDLDPINSQRNLVSPKTAYKKLWVLVNLGCKFLGHGLSQDFRVINIQVPRNQVIDTSIIFMKPPSQRKISLAFLAWYLLKEDIQQNTHDSIEDAQTALKLYRKYEEFTANGSFHDVLEALYKKGKTLNFKPPRISTGAAKDVGFGTVHRVSTPPVPAPGTSEGTFEIPSSTTTTTTTTTTGSVFSATGGVGTGGSASASSSMPSTPVRKPIGLGGPFAVAAPGFTKPSSVSSVDTALGASAAGAGITATAAGTGTTTGAAAAGYGGYGTDGAYWGGPNDMAPTSMAGRSSAFIPAKLPPGPPEARFIPYRPQVLAAEREAAAAASNDNGSSPVVVGGGKEGKKQKKRLVLRTAHSREKTADEEITKKGWKAIPVTASFPAVGVTPPPPPPPSSPPPLPPPDLVGEAFDDDGLRWQHQYLPFAADDEQDLVAADFGVTGFEHSSSAVDEGYSSPAAATDEEQGKQGEASAPAPSPAPAVAAAP</sequence>
<feature type="compositionally biased region" description="Low complexity" evidence="21">
    <location>
        <begin position="1497"/>
        <end position="1507"/>
    </location>
</feature>
<evidence type="ECO:0000256" key="19">
    <source>
        <dbReference type="HAMAP-Rule" id="MF_03182"/>
    </source>
</evidence>
<evidence type="ECO:0000256" key="6">
    <source>
        <dbReference type="ARBA" id="ARBA00022490"/>
    </source>
</evidence>
<dbReference type="PANTHER" id="PTHR15728">
    <property type="entry name" value="DEADENYLATION COMPLEX CATALYTIC SUBUNIT PAN2"/>
    <property type="match status" value="1"/>
</dbReference>
<evidence type="ECO:0000256" key="16">
    <source>
        <dbReference type="ARBA" id="ARBA00022989"/>
    </source>
</evidence>
<dbReference type="GO" id="GO:0055085">
    <property type="term" value="P:transmembrane transport"/>
    <property type="evidence" value="ECO:0007669"/>
    <property type="project" value="InterPro"/>
</dbReference>
<comment type="similarity">
    <text evidence="4">Belongs to the mitochondrial carrier (TC 2.A.29) family.</text>
</comment>
<keyword evidence="9 20" id="KW-0812">Transmembrane</keyword>
<dbReference type="FunFam" id="3.30.420.10:FF:000028">
    <property type="entry name" value="PAN2-PAN3 deadenylation complex catalytic subunit PAN2"/>
    <property type="match status" value="1"/>
</dbReference>
<dbReference type="CDD" id="cd06143">
    <property type="entry name" value="PAN2_exo"/>
    <property type="match status" value="1"/>
</dbReference>
<dbReference type="SUPFAM" id="SSF50978">
    <property type="entry name" value="WD40 repeat-like"/>
    <property type="match status" value="1"/>
</dbReference>
<keyword evidence="13" id="KW-0999">Mitochondrion inner membrane</keyword>
<evidence type="ECO:0000256" key="8">
    <source>
        <dbReference type="ARBA" id="ARBA00022664"/>
    </source>
</evidence>
<feature type="binding site" evidence="19">
    <location>
        <position position="1235"/>
    </location>
    <ligand>
        <name>a divalent metal cation</name>
        <dbReference type="ChEBI" id="CHEBI:60240"/>
        <note>catalytic</note>
    </ligand>
</feature>
<evidence type="ECO:0000313" key="23">
    <source>
        <dbReference type="EMBL" id="KAK3956719.1"/>
    </source>
</evidence>
<feature type="region of interest" description="Disordered" evidence="21">
    <location>
        <begin position="1744"/>
        <end position="1784"/>
    </location>
</feature>
<dbReference type="InterPro" id="IPR036397">
    <property type="entry name" value="RNaseH_sf"/>
</dbReference>
<dbReference type="InterPro" id="IPR023395">
    <property type="entry name" value="MCP_dom_sf"/>
</dbReference>
<keyword evidence="5" id="KW-0813">Transport</keyword>
<comment type="caution">
    <text evidence="19">Lacks conserved residue(s) required for the propagation of feature annotation.</text>
</comment>
<dbReference type="InterPro" id="IPR048841">
    <property type="entry name" value="PAN2_N"/>
</dbReference>
<dbReference type="GO" id="GO:0004535">
    <property type="term" value="F:poly(A)-specific ribonuclease activity"/>
    <property type="evidence" value="ECO:0007669"/>
    <property type="project" value="UniProtKB-UniRule"/>
</dbReference>
<dbReference type="SMART" id="SM00479">
    <property type="entry name" value="EXOIII"/>
    <property type="match status" value="1"/>
</dbReference>
<dbReference type="EMBL" id="MU859063">
    <property type="protein sequence ID" value="KAK3956719.1"/>
    <property type="molecule type" value="Genomic_DNA"/>
</dbReference>
<evidence type="ECO:0000256" key="3">
    <source>
        <dbReference type="ARBA" id="ARBA00004496"/>
    </source>
</evidence>
<evidence type="ECO:0000256" key="20">
    <source>
        <dbReference type="PROSITE-ProRule" id="PRU00282"/>
    </source>
</evidence>
<dbReference type="PRINTS" id="PR00926">
    <property type="entry name" value="MITOCARRIER"/>
</dbReference>
<dbReference type="Gene3D" id="3.30.420.10">
    <property type="entry name" value="Ribonuclease H-like superfamily/Ribonuclease H"/>
    <property type="match status" value="1"/>
</dbReference>
<comment type="activity regulation">
    <text evidence="19">Positively regulated by the regulatory subunit PAN3.</text>
</comment>
<evidence type="ECO:0000259" key="22">
    <source>
        <dbReference type="PROSITE" id="PS50235"/>
    </source>
</evidence>
<dbReference type="EC" id="3.1.13.4" evidence="19"/>
<dbReference type="SUPFAM" id="SSF54001">
    <property type="entry name" value="Cysteine proteinases"/>
    <property type="match status" value="1"/>
</dbReference>
<feature type="compositionally biased region" description="Low complexity" evidence="21">
    <location>
        <begin position="1470"/>
        <end position="1489"/>
    </location>
</feature>
<evidence type="ECO:0000256" key="13">
    <source>
        <dbReference type="ARBA" id="ARBA00022792"/>
    </source>
</evidence>
<dbReference type="InterPro" id="IPR038765">
    <property type="entry name" value="Papain-like_cys_pep_sf"/>
</dbReference>
<evidence type="ECO:0000256" key="21">
    <source>
        <dbReference type="SAM" id="MobiDB-lite"/>
    </source>
</evidence>
<comment type="catalytic activity">
    <reaction evidence="1 19">
        <text>Exonucleolytic cleavage of poly(A) to 5'-AMP.</text>
        <dbReference type="EC" id="3.1.13.4"/>
    </reaction>
</comment>
<dbReference type="CDD" id="cd02672">
    <property type="entry name" value="Peptidase_C19P"/>
    <property type="match status" value="1"/>
</dbReference>
<dbReference type="InterPro" id="IPR028881">
    <property type="entry name" value="PAN2_UCH_dom"/>
</dbReference>
<dbReference type="GO" id="GO:0006397">
    <property type="term" value="P:mRNA processing"/>
    <property type="evidence" value="ECO:0007669"/>
    <property type="project" value="UniProtKB-KW"/>
</dbReference>
<dbReference type="GO" id="GO:0000289">
    <property type="term" value="P:nuclear-transcribed mRNA poly(A) tail shortening"/>
    <property type="evidence" value="ECO:0007669"/>
    <property type="project" value="UniProtKB-UniRule"/>
</dbReference>
<dbReference type="GO" id="GO:0031251">
    <property type="term" value="C:PAN complex"/>
    <property type="evidence" value="ECO:0007669"/>
    <property type="project" value="UniProtKB-UniRule"/>
</dbReference>
<feature type="binding site" evidence="19">
    <location>
        <position position="1233"/>
    </location>
    <ligand>
        <name>a divalent metal cation</name>
        <dbReference type="ChEBI" id="CHEBI:60240"/>
        <note>catalytic</note>
    </ligand>
</feature>
<comment type="subunit">
    <text evidence="19">Forms a heterotrimer with an asymmetric homodimer of the regulatory subunit PAN3 to form the poly(A)-nuclease (PAN) deadenylation complex.</text>
</comment>
<evidence type="ECO:0000256" key="14">
    <source>
        <dbReference type="ARBA" id="ARBA00022801"/>
    </source>
</evidence>
<keyword evidence="6 19" id="KW-0963">Cytoplasm</keyword>
<keyword evidence="7" id="KW-0853">WD repeat</keyword>
<dbReference type="FunFam" id="1.50.40.10:FF:000009">
    <property type="entry name" value="Mitochondrial 2-oxoglutarate/malate carrier protein"/>
    <property type="match status" value="1"/>
</dbReference>
<evidence type="ECO:0000313" key="24">
    <source>
        <dbReference type="Proteomes" id="UP001303222"/>
    </source>
</evidence>
<keyword evidence="16" id="KW-1133">Transmembrane helix</keyword>
<feature type="domain" description="USP" evidence="22">
    <location>
        <begin position="827"/>
        <end position="1183"/>
    </location>
</feature>
<name>A0AAN6SKH9_9PEZI</name>
<keyword evidence="11 19" id="KW-0479">Metal-binding</keyword>
<reference evidence="23" key="2">
    <citation type="submission" date="2023-06" db="EMBL/GenBank/DDBJ databases">
        <authorList>
            <consortium name="Lawrence Berkeley National Laboratory"/>
            <person name="Mondo S.J."/>
            <person name="Hensen N."/>
            <person name="Bonometti L."/>
            <person name="Westerberg I."/>
            <person name="Brannstrom I.O."/>
            <person name="Guillou S."/>
            <person name="Cros-Aarteil S."/>
            <person name="Calhoun S."/>
            <person name="Haridas S."/>
            <person name="Kuo A."/>
            <person name="Pangilinan J."/>
            <person name="Riley R."/>
            <person name="Labutti K."/>
            <person name="Andreopoulos B."/>
            <person name="Lipzen A."/>
            <person name="Chen C."/>
            <person name="Yanf M."/>
            <person name="Daum C."/>
            <person name="Ng V."/>
            <person name="Clum A."/>
            <person name="Steindorff A."/>
            <person name="Ohm R."/>
            <person name="Martin F."/>
            <person name="Silar P."/>
            <person name="Natvig D."/>
            <person name="Lalanne C."/>
            <person name="Gautier V."/>
            <person name="Ament-Velasquez S.L."/>
            <person name="Kruys A."/>
            <person name="Hutchinson M.I."/>
            <person name="Powell A.J."/>
            <person name="Barry K."/>
            <person name="Miller A.N."/>
            <person name="Grigoriev I.V."/>
            <person name="Debuchy R."/>
            <person name="Gladieux P."/>
            <person name="Thoren M.H."/>
            <person name="Johannesson H."/>
        </authorList>
    </citation>
    <scope>NUCLEOTIDE SEQUENCE</scope>
    <source>
        <strain evidence="23">CBS 626.80</strain>
    </source>
</reference>
<feature type="binding site" evidence="19">
    <location>
        <position position="1342"/>
    </location>
    <ligand>
        <name>a divalent metal cation</name>
        <dbReference type="ChEBI" id="CHEBI:60240"/>
        <note>catalytic</note>
    </ligand>
</feature>
<dbReference type="InterPro" id="IPR030843">
    <property type="entry name" value="PAN2"/>
</dbReference>
<comment type="cofactor">
    <cofactor evidence="19">
        <name>a divalent metal cation</name>
        <dbReference type="ChEBI" id="CHEBI:60240"/>
    </cofactor>
    <text evidence="19">Binds 2 metal cations per subunit in the catalytic exonuclease domain.</text>
</comment>
<evidence type="ECO:0000256" key="10">
    <source>
        <dbReference type="ARBA" id="ARBA00022722"/>
    </source>
</evidence>
<feature type="repeat" description="Solcar" evidence="20">
    <location>
        <begin position="39"/>
        <end position="128"/>
    </location>
</feature>
<keyword evidence="8 19" id="KW-0507">mRNA processing</keyword>
<dbReference type="InterPro" id="IPR036322">
    <property type="entry name" value="WD40_repeat_dom_sf"/>
</dbReference>
<dbReference type="InterPro" id="IPR002067">
    <property type="entry name" value="MCP"/>
</dbReference>
<comment type="similarity">
    <text evidence="19">Belongs to the peptidase C19 family. PAN2 subfamily.</text>
</comment>
<dbReference type="Pfam" id="PF13423">
    <property type="entry name" value="UCH_1"/>
    <property type="match status" value="1"/>
</dbReference>
<keyword evidence="17" id="KW-0496">Mitochondrion</keyword>
<dbReference type="PANTHER" id="PTHR15728:SF0">
    <property type="entry name" value="PAN2-PAN3 DEADENYLATION COMPLEX CATALYTIC SUBUNIT PAN2"/>
    <property type="match status" value="1"/>
</dbReference>
<dbReference type="Pfam" id="PF00153">
    <property type="entry name" value="Mito_carr"/>
    <property type="match status" value="3"/>
</dbReference>
<protein>
    <recommendedName>
        <fullName evidence="19">PAN2-PAN3 deadenylation complex catalytic subunit PAN2</fullName>
        <ecNumber evidence="19">3.1.13.4</ecNumber>
    </recommendedName>
    <alternativeName>
        <fullName evidence="19">PAB1P-dependent poly(A)-specific ribonuclease</fullName>
    </alternativeName>
    <alternativeName>
        <fullName evidence="19">Poly(A)-nuclease deadenylation complex subunit 2</fullName>
        <shortName evidence="19">PAN deadenylation complex subunit 2</shortName>
    </alternativeName>
</protein>
<dbReference type="HAMAP" id="MF_03182">
    <property type="entry name" value="PAN2"/>
    <property type="match status" value="1"/>
</dbReference>
<dbReference type="FunFam" id="2.130.10.10:FF:000459">
    <property type="entry name" value="PAN2-PAN3 deadenylation complex catalytic subunit PAN2"/>
    <property type="match status" value="1"/>
</dbReference>
<dbReference type="SUPFAM" id="SSF103506">
    <property type="entry name" value="Mitochondrial carrier"/>
    <property type="match status" value="1"/>
</dbReference>
<comment type="domain">
    <text evidence="19">Contains a pseudo-UCH domain. This ubiquitin C-terminal hydrolase (UCH)-like or ubiquitin specific protease (USP)-like domain is predicted to be catalytically inactive because it lacks the active site catalytic triad characteristic of thiol proteases, with residues at the equivalent structural positions that are incompatible with catalysis, and it cannot bind ubiquitin. It functions as a structural scaffold for intra- and intermolecular interactions in the complex.</text>
</comment>
<keyword evidence="12" id="KW-0677">Repeat</keyword>
<comment type="domain">
    <text evidence="19">The linker, or PAN3 interaction domain (PID), between the WD40 repeats and the pseudo-UCH domain mediates interaction with PAN3.</text>
</comment>
<keyword evidence="15 19" id="KW-0269">Exonuclease</keyword>
<dbReference type="InterPro" id="IPR015943">
    <property type="entry name" value="WD40/YVTN_repeat-like_dom_sf"/>
</dbReference>
<keyword evidence="14 19" id="KW-0378">Hydrolase</keyword>
<evidence type="ECO:0000256" key="12">
    <source>
        <dbReference type="ARBA" id="ARBA00022737"/>
    </source>
</evidence>
<dbReference type="SUPFAM" id="SSF53098">
    <property type="entry name" value="Ribonuclease H-like"/>
    <property type="match status" value="1"/>
</dbReference>
<feature type="region of interest" description="Disordered" evidence="21">
    <location>
        <begin position="1682"/>
        <end position="1709"/>
    </location>
</feature>
<dbReference type="InterPro" id="IPR018108">
    <property type="entry name" value="MCP_transmembrane"/>
</dbReference>
<dbReference type="GO" id="GO:0003676">
    <property type="term" value="F:nucleic acid binding"/>
    <property type="evidence" value="ECO:0007669"/>
    <property type="project" value="InterPro"/>
</dbReference>
<dbReference type="GO" id="GO:0046872">
    <property type="term" value="F:metal ion binding"/>
    <property type="evidence" value="ECO:0007669"/>
    <property type="project" value="UniProtKB-KW"/>
</dbReference>
<evidence type="ECO:0000256" key="18">
    <source>
        <dbReference type="ARBA" id="ARBA00023136"/>
    </source>
</evidence>
<evidence type="ECO:0000256" key="4">
    <source>
        <dbReference type="ARBA" id="ARBA00006375"/>
    </source>
</evidence>
<dbReference type="PROSITE" id="PS50920">
    <property type="entry name" value="SOLCAR"/>
    <property type="match status" value="3"/>
</dbReference>
<dbReference type="InterPro" id="IPR050785">
    <property type="entry name" value="PAN2-PAN3_catalytic_subunit"/>
</dbReference>
<feature type="region of interest" description="Disordered" evidence="21">
    <location>
        <begin position="1622"/>
        <end position="1650"/>
    </location>
</feature>
<evidence type="ECO:0000256" key="17">
    <source>
        <dbReference type="ARBA" id="ARBA00023128"/>
    </source>
</evidence>
<feature type="compositionally biased region" description="Pro residues" evidence="21">
    <location>
        <begin position="1686"/>
        <end position="1703"/>
    </location>
</feature>
<dbReference type="Gene3D" id="1.50.40.10">
    <property type="entry name" value="Mitochondrial carrier domain"/>
    <property type="match status" value="1"/>
</dbReference>
<dbReference type="Proteomes" id="UP001303222">
    <property type="component" value="Unassembled WGS sequence"/>
</dbReference>
<dbReference type="Pfam" id="PF20770">
    <property type="entry name" value="PAN2_N"/>
    <property type="match status" value="1"/>
</dbReference>
<feature type="region of interest" description="Disordered" evidence="21">
    <location>
        <begin position="1454"/>
        <end position="1507"/>
    </location>
</feature>
<dbReference type="Gene3D" id="3.90.70.10">
    <property type="entry name" value="Cysteine proteinases"/>
    <property type="match status" value="1"/>
</dbReference>
<evidence type="ECO:0000256" key="5">
    <source>
        <dbReference type="ARBA" id="ARBA00022448"/>
    </source>
</evidence>
<dbReference type="PROSITE" id="PS50235">
    <property type="entry name" value="USP_3"/>
    <property type="match status" value="1"/>
</dbReference>